<dbReference type="AlphaFoldDB" id="A0A2P2IV19"/>
<accession>A0A2P2IV19</accession>
<protein>
    <submittedName>
        <fullName evidence="1">Uncharacterized protein</fullName>
    </submittedName>
</protein>
<reference evidence="1" key="1">
    <citation type="submission" date="2018-02" db="EMBL/GenBank/DDBJ databases">
        <title>Rhizophora mucronata_Transcriptome.</title>
        <authorList>
            <person name="Meera S.P."/>
            <person name="Sreeshan A."/>
            <person name="Augustine A."/>
        </authorList>
    </citation>
    <scope>NUCLEOTIDE SEQUENCE</scope>
    <source>
        <tissue evidence="1">Leaf</tissue>
    </source>
</reference>
<evidence type="ECO:0000313" key="1">
    <source>
        <dbReference type="EMBL" id="MBW85058.1"/>
    </source>
</evidence>
<sequence length="36" mass="4153">MDRMSAVNRIKSVYLLSSKHSIDNMGHKMLDAILNY</sequence>
<proteinExistence type="predicted"/>
<name>A0A2P2IV19_RHIMU</name>
<dbReference type="EMBL" id="GGEC01004575">
    <property type="protein sequence ID" value="MBW85058.1"/>
    <property type="molecule type" value="Transcribed_RNA"/>
</dbReference>
<organism evidence="1">
    <name type="scientific">Rhizophora mucronata</name>
    <name type="common">Asiatic mangrove</name>
    <dbReference type="NCBI Taxonomy" id="61149"/>
    <lineage>
        <taxon>Eukaryota</taxon>
        <taxon>Viridiplantae</taxon>
        <taxon>Streptophyta</taxon>
        <taxon>Embryophyta</taxon>
        <taxon>Tracheophyta</taxon>
        <taxon>Spermatophyta</taxon>
        <taxon>Magnoliopsida</taxon>
        <taxon>eudicotyledons</taxon>
        <taxon>Gunneridae</taxon>
        <taxon>Pentapetalae</taxon>
        <taxon>rosids</taxon>
        <taxon>fabids</taxon>
        <taxon>Malpighiales</taxon>
        <taxon>Rhizophoraceae</taxon>
        <taxon>Rhizophora</taxon>
    </lineage>
</organism>